<dbReference type="CDD" id="cd14789">
    <property type="entry name" value="Tiki"/>
    <property type="match status" value="1"/>
</dbReference>
<feature type="chain" id="PRO_5016854354" evidence="1">
    <location>
        <begin position="21"/>
        <end position="283"/>
    </location>
</feature>
<name>A0A378U4B2_MYROD</name>
<dbReference type="Proteomes" id="UP000255024">
    <property type="component" value="Unassembled WGS sequence"/>
</dbReference>
<dbReference type="InterPro" id="IPR047111">
    <property type="entry name" value="YbaP-like"/>
</dbReference>
<keyword evidence="3" id="KW-1185">Reference proteome</keyword>
<evidence type="ECO:0000313" key="2">
    <source>
        <dbReference type="EMBL" id="STZ70088.1"/>
    </source>
</evidence>
<dbReference type="Pfam" id="PF01963">
    <property type="entry name" value="TraB_PrgY_gumN"/>
    <property type="match status" value="1"/>
</dbReference>
<dbReference type="PANTHER" id="PTHR40590">
    <property type="entry name" value="CYTOPLASMIC PROTEIN-RELATED"/>
    <property type="match status" value="1"/>
</dbReference>
<dbReference type="PANTHER" id="PTHR40590:SF1">
    <property type="entry name" value="CYTOPLASMIC PROTEIN"/>
    <property type="match status" value="1"/>
</dbReference>
<protein>
    <submittedName>
        <fullName evidence="2">TraB family</fullName>
    </submittedName>
</protein>
<dbReference type="RefSeq" id="WP_115092655.1">
    <property type="nucleotide sequence ID" value="NZ_CP068107.1"/>
</dbReference>
<evidence type="ECO:0000313" key="3">
    <source>
        <dbReference type="Proteomes" id="UP000255024"/>
    </source>
</evidence>
<dbReference type="AlphaFoldDB" id="A0A378U4B2"/>
<organism evidence="2 3">
    <name type="scientific">Myroides odoratus</name>
    <name type="common">Flavobacterium odoratum</name>
    <dbReference type="NCBI Taxonomy" id="256"/>
    <lineage>
        <taxon>Bacteria</taxon>
        <taxon>Pseudomonadati</taxon>
        <taxon>Bacteroidota</taxon>
        <taxon>Flavobacteriia</taxon>
        <taxon>Flavobacteriales</taxon>
        <taxon>Flavobacteriaceae</taxon>
        <taxon>Myroides</taxon>
    </lineage>
</organism>
<evidence type="ECO:0000256" key="1">
    <source>
        <dbReference type="SAM" id="SignalP"/>
    </source>
</evidence>
<dbReference type="InterPro" id="IPR002816">
    <property type="entry name" value="TraB/PrgY/GumN_fam"/>
</dbReference>
<proteinExistence type="predicted"/>
<feature type="signal peptide" evidence="1">
    <location>
        <begin position="1"/>
        <end position="20"/>
    </location>
</feature>
<accession>A0A378U4B2</accession>
<reference evidence="2 3" key="1">
    <citation type="submission" date="2018-06" db="EMBL/GenBank/DDBJ databases">
        <authorList>
            <consortium name="Pathogen Informatics"/>
            <person name="Doyle S."/>
        </authorList>
    </citation>
    <scope>NUCLEOTIDE SEQUENCE [LARGE SCALE GENOMIC DNA]</scope>
    <source>
        <strain evidence="2 3">NCTC11179</strain>
    </source>
</reference>
<keyword evidence="1" id="KW-0732">Signal</keyword>
<gene>
    <name evidence="2" type="ORF">NCTC11179_03618</name>
</gene>
<dbReference type="EMBL" id="UGQL01000002">
    <property type="protein sequence ID" value="STZ70088.1"/>
    <property type="molecule type" value="Genomic_DNA"/>
</dbReference>
<sequence length="283" mass="32001">MKRLFLLHFLFICTFFTSFAQEQLPKSILWEISGNGLVESSYLLGTFHLVCKEDLHVADKVLTAIEAVDQIALEVNLTDIDELMSIQELMVSNTTLSSQLTEEEQEEFRILLKSKYAIDLEVVDHFPPILAMSMLAVKDIPCEVTGYDMEILNVGLSKKKYFLGLERFKDQIEITNRIYTAKEILTQLREKDETTADFETMVAAFNQEDIETLYHIATDPKSLSTEGKVLLLDNRNRAWIEKMIVLMPKASTLFAVGSGHLAGEAGVIALLREKGFTVNAILK</sequence>